<organism evidence="2 3">
    <name type="scientific">Catenulispora subtropica</name>
    <dbReference type="NCBI Taxonomy" id="450798"/>
    <lineage>
        <taxon>Bacteria</taxon>
        <taxon>Bacillati</taxon>
        <taxon>Actinomycetota</taxon>
        <taxon>Actinomycetes</taxon>
        <taxon>Catenulisporales</taxon>
        <taxon>Catenulisporaceae</taxon>
        <taxon>Catenulispora</taxon>
    </lineage>
</organism>
<proteinExistence type="predicted"/>
<reference evidence="3" key="1">
    <citation type="journal article" date="2019" name="Int. J. Syst. Evol. Microbiol.">
        <title>The Global Catalogue of Microorganisms (GCM) 10K type strain sequencing project: providing services to taxonomists for standard genome sequencing and annotation.</title>
        <authorList>
            <consortium name="The Broad Institute Genomics Platform"/>
            <consortium name="The Broad Institute Genome Sequencing Center for Infectious Disease"/>
            <person name="Wu L."/>
            <person name="Ma J."/>
        </authorList>
    </citation>
    <scope>NUCLEOTIDE SEQUENCE [LARGE SCALE GENOMIC DNA]</scope>
    <source>
        <strain evidence="3">JCM 16013</strain>
    </source>
</reference>
<evidence type="ECO:0000256" key="1">
    <source>
        <dbReference type="SAM" id="MobiDB-lite"/>
    </source>
</evidence>
<dbReference type="Proteomes" id="UP001499854">
    <property type="component" value="Unassembled WGS sequence"/>
</dbReference>
<evidence type="ECO:0000313" key="3">
    <source>
        <dbReference type="Proteomes" id="UP001499854"/>
    </source>
</evidence>
<protein>
    <submittedName>
        <fullName evidence="2">Uncharacterized protein</fullName>
    </submittedName>
</protein>
<keyword evidence="3" id="KW-1185">Reference proteome</keyword>
<accession>A0ABP5CG47</accession>
<name>A0ABP5CG47_9ACTN</name>
<dbReference type="EMBL" id="BAAAQM010000009">
    <property type="protein sequence ID" value="GAA1963494.1"/>
    <property type="molecule type" value="Genomic_DNA"/>
</dbReference>
<evidence type="ECO:0000313" key="2">
    <source>
        <dbReference type="EMBL" id="GAA1963494.1"/>
    </source>
</evidence>
<feature type="region of interest" description="Disordered" evidence="1">
    <location>
        <begin position="15"/>
        <end position="40"/>
    </location>
</feature>
<sequence>MSSLSRSERRRLRRTEIGLPSFRRAAAGSGRPQGQPLPGRVPDKYLIENTLTAWADEVVEHLFSTVRVSHETP</sequence>
<comment type="caution">
    <text evidence="2">The sequence shown here is derived from an EMBL/GenBank/DDBJ whole genome shotgun (WGS) entry which is preliminary data.</text>
</comment>
<gene>
    <name evidence="2" type="ORF">GCM10009838_20680</name>
</gene>